<dbReference type="OMA" id="NEDCTFK"/>
<reference evidence="3" key="2">
    <citation type="submission" date="2025-09" db="UniProtKB">
        <authorList>
            <consortium name="Ensembl"/>
        </authorList>
    </citation>
    <scope>IDENTIFICATION</scope>
</reference>
<sequence>MGPILDPVLLRVLKLLLPLGACGWGLAVAFPNWSNSDDVVHLYTSSQKKGLHLQIHPDGRVDGSSSQTAESALIIKAVSAGLVCIIGAKSRLNLCMDSKGNLFGSSSFREEDCVFKHTLLKNAFDVYESPTHRFLVSLGRVKKPLLPNRNLPYFSQFLTRRNEIPLSELSATRPREEETFDGYFEPCVPTSFGEVREESLGEAGIDPCFPIGE</sequence>
<proteinExistence type="inferred from homology"/>
<dbReference type="SMART" id="SM00442">
    <property type="entry name" value="FGF"/>
    <property type="match status" value="1"/>
</dbReference>
<reference evidence="3" key="1">
    <citation type="submission" date="2025-08" db="UniProtKB">
        <authorList>
            <consortium name="Ensembl"/>
        </authorList>
    </citation>
    <scope>IDENTIFICATION</scope>
</reference>
<dbReference type="InterPro" id="IPR002209">
    <property type="entry name" value="Fibroblast_GF_fam"/>
</dbReference>
<dbReference type="GeneTree" id="ENSGT00940000160821"/>
<dbReference type="AlphaFoldDB" id="A0A670XVE0"/>
<dbReference type="Proteomes" id="UP000472273">
    <property type="component" value="Unplaced"/>
</dbReference>
<evidence type="ECO:0000313" key="4">
    <source>
        <dbReference type="Proteomes" id="UP000472273"/>
    </source>
</evidence>
<dbReference type="SUPFAM" id="SSF50353">
    <property type="entry name" value="Cytokine"/>
    <property type="match status" value="1"/>
</dbReference>
<organism evidence="3 4">
    <name type="scientific">Pseudonaja textilis</name>
    <name type="common">Eastern brown snake</name>
    <dbReference type="NCBI Taxonomy" id="8673"/>
    <lineage>
        <taxon>Eukaryota</taxon>
        <taxon>Metazoa</taxon>
        <taxon>Chordata</taxon>
        <taxon>Craniata</taxon>
        <taxon>Vertebrata</taxon>
        <taxon>Euteleostomi</taxon>
        <taxon>Lepidosauria</taxon>
        <taxon>Squamata</taxon>
        <taxon>Bifurcata</taxon>
        <taxon>Unidentata</taxon>
        <taxon>Episquamata</taxon>
        <taxon>Toxicofera</taxon>
        <taxon>Serpentes</taxon>
        <taxon>Colubroidea</taxon>
        <taxon>Elapidae</taxon>
        <taxon>Hydrophiinae</taxon>
        <taxon>Pseudonaja</taxon>
    </lineage>
</organism>
<evidence type="ECO:0000256" key="1">
    <source>
        <dbReference type="ARBA" id="ARBA00007936"/>
    </source>
</evidence>
<dbReference type="PANTHER" id="PTHR11486">
    <property type="entry name" value="FIBROBLAST GROWTH FACTOR"/>
    <property type="match status" value="1"/>
</dbReference>
<dbReference type="PRINTS" id="PR00262">
    <property type="entry name" value="IL1HBGF"/>
</dbReference>
<feature type="chain" id="PRO_5025666061" evidence="2">
    <location>
        <begin position="30"/>
        <end position="213"/>
    </location>
</feature>
<comment type="similarity">
    <text evidence="1">Belongs to the heparin-binding growth factors family.</text>
</comment>
<dbReference type="InterPro" id="IPR008996">
    <property type="entry name" value="IL1/FGF"/>
</dbReference>
<evidence type="ECO:0000256" key="2">
    <source>
        <dbReference type="SAM" id="SignalP"/>
    </source>
</evidence>
<evidence type="ECO:0000313" key="3">
    <source>
        <dbReference type="Ensembl" id="ENSPTXP00000000265.1"/>
    </source>
</evidence>
<protein>
    <submittedName>
        <fullName evidence="3">Fibroblast growth factor 23-like</fullName>
    </submittedName>
</protein>
<dbReference type="GO" id="GO:0008083">
    <property type="term" value="F:growth factor activity"/>
    <property type="evidence" value="ECO:0007669"/>
    <property type="project" value="InterPro"/>
</dbReference>
<keyword evidence="4" id="KW-1185">Reference proteome</keyword>
<name>A0A670XVE0_PSETE</name>
<dbReference type="Pfam" id="PF00167">
    <property type="entry name" value="FGF"/>
    <property type="match status" value="1"/>
</dbReference>
<gene>
    <name evidence="3" type="primary">LOC113433182</name>
</gene>
<feature type="signal peptide" evidence="2">
    <location>
        <begin position="1"/>
        <end position="29"/>
    </location>
</feature>
<dbReference type="Ensembl" id="ENSPTXT00000000274.1">
    <property type="protein sequence ID" value="ENSPTXP00000000265.1"/>
    <property type="gene ID" value="ENSPTXG00000000244.1"/>
</dbReference>
<dbReference type="Gene3D" id="2.80.10.50">
    <property type="match status" value="1"/>
</dbReference>
<keyword evidence="2" id="KW-0732">Signal</keyword>
<accession>A0A670XVE0</accession>